<dbReference type="KEGG" id="aup:AsAng_0012370"/>
<protein>
    <submittedName>
        <fullName evidence="1">Uncharacterized protein</fullName>
    </submittedName>
</protein>
<evidence type="ECO:0000313" key="2">
    <source>
        <dbReference type="Proteomes" id="UP001060919"/>
    </source>
</evidence>
<evidence type="ECO:0000313" key="1">
    <source>
        <dbReference type="EMBL" id="BDS10529.1"/>
    </source>
</evidence>
<reference evidence="1" key="1">
    <citation type="submission" date="2022-09" db="EMBL/GenBank/DDBJ databases">
        <title>Aureispira anguillicida sp. nov., isolated from Leptocephalus of Japanese eel Anguilla japonica.</title>
        <authorList>
            <person name="Yuasa K."/>
            <person name="Mekata T."/>
            <person name="Ikunari K."/>
        </authorList>
    </citation>
    <scope>NUCLEOTIDE SEQUENCE</scope>
    <source>
        <strain evidence="1">EL160426</strain>
    </source>
</reference>
<dbReference type="EMBL" id="AP026867">
    <property type="protein sequence ID" value="BDS10529.1"/>
    <property type="molecule type" value="Genomic_DNA"/>
</dbReference>
<dbReference type="Proteomes" id="UP001060919">
    <property type="component" value="Chromosome"/>
</dbReference>
<organism evidence="1 2">
    <name type="scientific">Aureispira anguillae</name>
    <dbReference type="NCBI Taxonomy" id="2864201"/>
    <lineage>
        <taxon>Bacteria</taxon>
        <taxon>Pseudomonadati</taxon>
        <taxon>Bacteroidota</taxon>
        <taxon>Saprospiria</taxon>
        <taxon>Saprospirales</taxon>
        <taxon>Saprospiraceae</taxon>
        <taxon>Aureispira</taxon>
    </lineage>
</organism>
<gene>
    <name evidence="1" type="ORF">AsAng_0012370</name>
</gene>
<accession>A0A915YCF6</accession>
<name>A0A915YCF6_9BACT</name>
<dbReference type="AlphaFoldDB" id="A0A915YCF6"/>
<sequence length="43" mass="4779">MLSKFKIDVILNFRANSAELLTSSLVELNKLLAQLSTALILVF</sequence>
<keyword evidence="2" id="KW-1185">Reference proteome</keyword>
<proteinExistence type="predicted"/>